<dbReference type="RefSeq" id="WP_054018244.1">
    <property type="nucleotide sequence ID" value="NZ_BBYR01000006.1"/>
</dbReference>
<comment type="similarity">
    <text evidence="1">Belongs to the VapB family.</text>
</comment>
<dbReference type="OrthoDB" id="9810009at2"/>
<dbReference type="PANTHER" id="PTHR37550">
    <property type="entry name" value="ANTITOXIN VAPB1"/>
    <property type="match status" value="1"/>
</dbReference>
<proteinExistence type="inferred from homology"/>
<keyword evidence="2" id="KW-0238">DNA-binding</keyword>
<dbReference type="PANTHER" id="PTHR37550:SF3">
    <property type="entry name" value="ANTITOXIN VAPB1"/>
    <property type="match status" value="1"/>
</dbReference>
<protein>
    <submittedName>
        <fullName evidence="4">HI0321 protein</fullName>
    </submittedName>
</protein>
<keyword evidence="5" id="KW-1185">Reference proteome</keyword>
<dbReference type="InterPro" id="IPR051734">
    <property type="entry name" value="VapB_TA_antitoxins"/>
</dbReference>
<dbReference type="Proteomes" id="UP000037660">
    <property type="component" value="Unassembled WGS sequence"/>
</dbReference>
<dbReference type="InterPro" id="IPR037914">
    <property type="entry name" value="SpoVT-AbrB_sf"/>
</dbReference>
<dbReference type="SUPFAM" id="SSF89447">
    <property type="entry name" value="AbrB/MazE/MraZ-like"/>
    <property type="match status" value="1"/>
</dbReference>
<evidence type="ECO:0000313" key="5">
    <source>
        <dbReference type="Proteomes" id="UP000037660"/>
    </source>
</evidence>
<dbReference type="Pfam" id="PF04014">
    <property type="entry name" value="MazE_antitoxin"/>
    <property type="match status" value="1"/>
</dbReference>
<name>A0A0K8NVZ4_PISS1</name>
<dbReference type="PROSITE" id="PS51740">
    <property type="entry name" value="SPOVT_ABRB"/>
    <property type="match status" value="1"/>
</dbReference>
<evidence type="ECO:0000256" key="1">
    <source>
        <dbReference type="ARBA" id="ARBA00007924"/>
    </source>
</evidence>
<gene>
    <name evidence="4" type="ORF">ISF6_3884</name>
</gene>
<organism evidence="4 5">
    <name type="scientific">Piscinibacter sakaiensis</name>
    <name type="common">Ideonella sakaiensis</name>
    <dbReference type="NCBI Taxonomy" id="1547922"/>
    <lineage>
        <taxon>Bacteria</taxon>
        <taxon>Pseudomonadati</taxon>
        <taxon>Pseudomonadota</taxon>
        <taxon>Betaproteobacteria</taxon>
        <taxon>Burkholderiales</taxon>
        <taxon>Sphaerotilaceae</taxon>
        <taxon>Piscinibacter</taxon>
    </lineage>
</organism>
<dbReference type="AlphaFoldDB" id="A0A0K8NVZ4"/>
<evidence type="ECO:0000313" key="4">
    <source>
        <dbReference type="EMBL" id="GAP34105.1"/>
    </source>
</evidence>
<dbReference type="GO" id="GO:0003677">
    <property type="term" value="F:DNA binding"/>
    <property type="evidence" value="ECO:0007669"/>
    <property type="project" value="UniProtKB-UniRule"/>
</dbReference>
<accession>A0A0K8NVZ4</accession>
<evidence type="ECO:0000259" key="3">
    <source>
        <dbReference type="PROSITE" id="PS51740"/>
    </source>
</evidence>
<evidence type="ECO:0000256" key="2">
    <source>
        <dbReference type="PROSITE-ProRule" id="PRU01076"/>
    </source>
</evidence>
<dbReference type="STRING" id="1547922.ISF6_3884"/>
<dbReference type="InterPro" id="IPR007159">
    <property type="entry name" value="SpoVT-AbrB_dom"/>
</dbReference>
<reference evidence="5" key="1">
    <citation type="submission" date="2015-07" db="EMBL/GenBank/DDBJ databases">
        <title>Discovery of a poly(ethylene terephthalate assimilation.</title>
        <authorList>
            <person name="Yoshida S."/>
            <person name="Hiraga K."/>
            <person name="Takehana T."/>
            <person name="Taniguchi I."/>
            <person name="Yamaji H."/>
            <person name="Maeda Y."/>
            <person name="Toyohara K."/>
            <person name="Miyamoto K."/>
            <person name="Kimura Y."/>
            <person name="Oda K."/>
        </authorList>
    </citation>
    <scope>NUCLEOTIDE SEQUENCE [LARGE SCALE GENOMIC DNA]</scope>
    <source>
        <strain evidence="5">NBRC 110686 / TISTR 2288 / 201-F6</strain>
    </source>
</reference>
<reference evidence="4 5" key="2">
    <citation type="journal article" date="2016" name="Science">
        <title>A bacterium that degrades and assimilates poly(ethylene terephthalate).</title>
        <authorList>
            <person name="Yoshida S."/>
            <person name="Hiraga K."/>
            <person name="Takehana T."/>
            <person name="Taniguchi I."/>
            <person name="Yamaji H."/>
            <person name="Maeda Y."/>
            <person name="Toyohara K."/>
            <person name="Miyamoto K."/>
            <person name="Kimura Y."/>
            <person name="Oda K."/>
        </authorList>
    </citation>
    <scope>NUCLEOTIDE SEQUENCE [LARGE SCALE GENOMIC DNA]</scope>
    <source>
        <strain evidence="5">NBRC 110686 / TISTR 2288 / 201-F6</strain>
    </source>
</reference>
<dbReference type="Gene3D" id="2.10.260.10">
    <property type="match status" value="1"/>
</dbReference>
<comment type="caution">
    <text evidence="4">The sequence shown here is derived from an EMBL/GenBank/DDBJ whole genome shotgun (WGS) entry which is preliminary data.</text>
</comment>
<sequence length="87" mass="9629">METLTTRVFNNGNSQAVRIPAEFRLDTDRVSISRNESGDLVIHPLRAERGAALLDALRAVGEADVAFIAALETERARQQPLQEREAL</sequence>
<dbReference type="EMBL" id="BBYR01000006">
    <property type="protein sequence ID" value="GAP34105.1"/>
    <property type="molecule type" value="Genomic_DNA"/>
</dbReference>
<feature type="domain" description="SpoVT-AbrB" evidence="3">
    <location>
        <begin position="6"/>
        <end position="47"/>
    </location>
</feature>